<dbReference type="EMBL" id="LUCM01004740">
    <property type="protein sequence ID" value="KAA0193861.1"/>
    <property type="molecule type" value="Genomic_DNA"/>
</dbReference>
<organism evidence="2 3">
    <name type="scientific">Fasciolopsis buskii</name>
    <dbReference type="NCBI Taxonomy" id="27845"/>
    <lineage>
        <taxon>Eukaryota</taxon>
        <taxon>Metazoa</taxon>
        <taxon>Spiralia</taxon>
        <taxon>Lophotrochozoa</taxon>
        <taxon>Platyhelminthes</taxon>
        <taxon>Trematoda</taxon>
        <taxon>Digenea</taxon>
        <taxon>Plagiorchiida</taxon>
        <taxon>Echinostomata</taxon>
        <taxon>Echinostomatoidea</taxon>
        <taxon>Fasciolidae</taxon>
        <taxon>Fasciolopsis</taxon>
    </lineage>
</organism>
<reference evidence="2" key="1">
    <citation type="submission" date="2019-05" db="EMBL/GenBank/DDBJ databases">
        <title>Annotation for the trematode Fasciolopsis buski.</title>
        <authorList>
            <person name="Choi Y.-J."/>
        </authorList>
    </citation>
    <scope>NUCLEOTIDE SEQUENCE</scope>
    <source>
        <strain evidence="2">HT</strain>
        <tissue evidence="2">Whole worm</tissue>
    </source>
</reference>
<dbReference type="AlphaFoldDB" id="A0A8E0RZM7"/>
<dbReference type="Gene3D" id="3.30.710.10">
    <property type="entry name" value="Potassium Channel Kv1.1, Chain A"/>
    <property type="match status" value="1"/>
</dbReference>
<feature type="domain" description="BTB" evidence="1">
    <location>
        <begin position="26"/>
        <end position="86"/>
    </location>
</feature>
<dbReference type="InterPro" id="IPR000210">
    <property type="entry name" value="BTB/POZ_dom"/>
</dbReference>
<protein>
    <recommendedName>
        <fullName evidence="1">BTB domain-containing protein</fullName>
    </recommendedName>
</protein>
<comment type="caution">
    <text evidence="2">The sequence shown here is derived from an EMBL/GenBank/DDBJ whole genome shotgun (WGS) entry which is preliminary data.</text>
</comment>
<dbReference type="OrthoDB" id="6267353at2759"/>
<evidence type="ECO:0000259" key="1">
    <source>
        <dbReference type="PROSITE" id="PS50097"/>
    </source>
</evidence>
<sequence>MNGFQSDHVQEVSSNLSQLFKDHQFTDVTLSLHGSEFQSNRMLLAASSAYFRALLEFEPQLTDKSHFEISSPFLNLDGFSYLIRFINSLGQDCPAINPDTYESVYIAASFLQVSSLQRMLSELISQNLTPKNVLGK</sequence>
<name>A0A8E0RZM7_9TREM</name>
<gene>
    <name evidence="2" type="ORF">FBUS_10842</name>
</gene>
<dbReference type="Pfam" id="PF00651">
    <property type="entry name" value="BTB"/>
    <property type="match status" value="1"/>
</dbReference>
<evidence type="ECO:0000313" key="2">
    <source>
        <dbReference type="EMBL" id="KAA0193861.1"/>
    </source>
</evidence>
<dbReference type="SMART" id="SM00225">
    <property type="entry name" value="BTB"/>
    <property type="match status" value="1"/>
</dbReference>
<proteinExistence type="predicted"/>
<keyword evidence="3" id="KW-1185">Reference proteome</keyword>
<dbReference type="PROSITE" id="PS50097">
    <property type="entry name" value="BTB"/>
    <property type="match status" value="1"/>
</dbReference>
<dbReference type="PANTHER" id="PTHR45632">
    <property type="entry name" value="LD33804P"/>
    <property type="match status" value="1"/>
</dbReference>
<dbReference type="SUPFAM" id="SSF54695">
    <property type="entry name" value="POZ domain"/>
    <property type="match status" value="1"/>
</dbReference>
<dbReference type="InterPro" id="IPR011333">
    <property type="entry name" value="SKP1/BTB/POZ_sf"/>
</dbReference>
<evidence type="ECO:0000313" key="3">
    <source>
        <dbReference type="Proteomes" id="UP000728185"/>
    </source>
</evidence>
<dbReference type="Proteomes" id="UP000728185">
    <property type="component" value="Unassembled WGS sequence"/>
</dbReference>
<accession>A0A8E0RZM7</accession>